<evidence type="ECO:0000313" key="9">
    <source>
        <dbReference type="Proteomes" id="UP000240287"/>
    </source>
</evidence>
<dbReference type="EMBL" id="KU686196">
    <property type="protein sequence ID" value="AOV58285.1"/>
    <property type="molecule type" value="Genomic_DNA"/>
</dbReference>
<dbReference type="Proteomes" id="UP000240287">
    <property type="component" value="Genome"/>
</dbReference>
<accession>M4QRU7</accession>
<keyword evidence="8" id="KW-1185">Reference proteome</keyword>
<gene>
    <name evidence="5" type="ORF">C030809_030</name>
    <name evidence="7" type="ORF">C290910_030</name>
    <name evidence="4" type="ORF">N170310_030</name>
    <name evidence="3" type="ORF">N330309_030</name>
    <name evidence="6" type="ORF">S170810_030</name>
    <name evidence="2" type="ORF">SXBG_00063</name>
</gene>
<evidence type="ECO:0000313" key="5">
    <source>
        <dbReference type="EMBL" id="AOV57785.1"/>
    </source>
</evidence>
<dbReference type="OrthoDB" id="16445at10239"/>
<reference evidence="2 8" key="1">
    <citation type="submission" date="2010-11" db="EMBL/GenBank/DDBJ databases">
        <title>The Genome Sequence of Synechococcus phage S-CAM1 0208SB26.</title>
        <authorList>
            <consortium name="The Broad Institute Genome Sequencing Platform"/>
            <person name="Henn M.R."/>
            <person name="Martiny J."/>
            <person name="Weihe C."/>
            <person name="Levin J."/>
            <person name="Malboeuf C."/>
            <person name="Casali M."/>
            <person name="Russ C."/>
            <person name="Lennon N."/>
            <person name="Chapman S.B."/>
            <person name="Erlich R."/>
            <person name="Young S.K."/>
            <person name="Yandava C."/>
            <person name="Zeng Q."/>
            <person name="Alvarado L."/>
            <person name="Anderson S."/>
            <person name="Berlin A."/>
            <person name="Chen Z."/>
            <person name="Freedman E."/>
            <person name="Gellesch M."/>
            <person name="Goldberg J."/>
            <person name="Green L."/>
            <person name="Griggs A."/>
            <person name="Gujja S."/>
            <person name="Heilman E.R."/>
            <person name="Heiman D."/>
            <person name="Hollinger A."/>
            <person name="Howarth C."/>
            <person name="Larson L."/>
            <person name="Mehta T."/>
            <person name="Pearson M."/>
            <person name="Roberts A."/>
            <person name="Ryan E."/>
            <person name="Saif S."/>
            <person name="Shea T."/>
            <person name="Shenoy N."/>
            <person name="Sisk P."/>
            <person name="Stolte C."/>
            <person name="Sykes S."/>
            <person name="White J."/>
            <person name="Haas B."/>
            <person name="Nusbaum C."/>
            <person name="Birren B."/>
        </authorList>
    </citation>
    <scope>NUCLEOTIDE SEQUENCE [LARGE SCALE GENOMIC DNA]</scope>
    <source>
        <strain evidence="2 8">S-CAM1</strain>
    </source>
</reference>
<dbReference type="Proteomes" id="UP000203521">
    <property type="component" value="Segment"/>
</dbReference>
<sequence>MDDLIKYEDWLTPEENDILQPKIVNWNYGSGSLNDQDPRRMYMTPFWYIDFSKDPFFYDYLLNKIRQTVGDDSLKLERVYANGATYGQPGTLHQDSYEENGRTFLFYANMKWNENWSGGTQFYDGDGMLTVVFPRPNRAVYFPGSVYHSSTEVNRAYKGLRVTIAWKLSK</sequence>
<dbReference type="Proteomes" id="UP000241591">
    <property type="component" value="Segment"/>
</dbReference>
<evidence type="ECO:0000313" key="2">
    <source>
        <dbReference type="EMBL" id="AGH26800.1"/>
    </source>
</evidence>
<evidence type="ECO:0000313" key="10">
    <source>
        <dbReference type="Proteomes" id="UP000241265"/>
    </source>
</evidence>
<dbReference type="InterPro" id="IPR044862">
    <property type="entry name" value="Pro_4_hyd_alph_FE2OG_OXY"/>
</dbReference>
<dbReference type="GeneID" id="15009476"/>
<dbReference type="EMBL" id="KU686193">
    <property type="protein sequence ID" value="AOV57535.1"/>
    <property type="molecule type" value="Genomic_DNA"/>
</dbReference>
<dbReference type="Proteomes" id="UP000241610">
    <property type="component" value="Segment"/>
</dbReference>
<dbReference type="Pfam" id="PF13640">
    <property type="entry name" value="2OG-FeII_Oxy_3"/>
    <property type="match status" value="1"/>
</dbReference>
<dbReference type="EMBL" id="HQ634177">
    <property type="protein sequence ID" value="AGH26800.1"/>
    <property type="molecule type" value="Genomic_DNA"/>
</dbReference>
<organism evidence="2 8">
    <name type="scientific">Synechococcus phage S-CAM1</name>
    <dbReference type="NCBI Taxonomy" id="754037"/>
    <lineage>
        <taxon>Viruses</taxon>
        <taxon>Duplodnaviria</taxon>
        <taxon>Heunggongvirae</taxon>
        <taxon>Uroviricota</taxon>
        <taxon>Caudoviricetes</taxon>
        <taxon>Pantevenvirales</taxon>
        <taxon>Kyanoviridae</taxon>
        <taxon>Anaposvirus</taxon>
        <taxon>Anaposvirus socalone</taxon>
    </lineage>
</organism>
<dbReference type="Proteomes" id="UP000241265">
    <property type="component" value="Genome"/>
</dbReference>
<protein>
    <recommendedName>
        <fullName evidence="1">Prolyl 4-hydroxylase alpha subunit Fe(2+) 2OG dioxygenase domain-containing protein</fullName>
    </recommendedName>
</protein>
<dbReference type="RefSeq" id="YP_007672978.1">
    <property type="nucleotide sequence ID" value="NC_020837.1"/>
</dbReference>
<evidence type="ECO:0000259" key="1">
    <source>
        <dbReference type="Pfam" id="PF13640"/>
    </source>
</evidence>
<evidence type="ECO:0000313" key="6">
    <source>
        <dbReference type="EMBL" id="AOV58035.1"/>
    </source>
</evidence>
<feature type="domain" description="Prolyl 4-hydroxylase alpha subunit Fe(2+) 2OG dioxygenase" evidence="1">
    <location>
        <begin position="86"/>
        <end position="162"/>
    </location>
</feature>
<evidence type="ECO:0000313" key="8">
    <source>
        <dbReference type="Proteomes" id="UP000203521"/>
    </source>
</evidence>
<evidence type="ECO:0000313" key="3">
    <source>
        <dbReference type="EMBL" id="AOV57285.1"/>
    </source>
</evidence>
<evidence type="ECO:0000313" key="7">
    <source>
        <dbReference type="EMBL" id="AOV58285.1"/>
    </source>
</evidence>
<name>M4QRU7_9CAUD</name>
<dbReference type="Gene3D" id="2.60.120.620">
    <property type="entry name" value="q2cbj1_9rhob like domain"/>
    <property type="match status" value="1"/>
</dbReference>
<dbReference type="KEGG" id="vg:15009476"/>
<evidence type="ECO:0000313" key="4">
    <source>
        <dbReference type="EMBL" id="AOV57535.1"/>
    </source>
</evidence>
<proteinExistence type="predicted"/>
<dbReference type="EMBL" id="KU686194">
    <property type="protein sequence ID" value="AOV57785.1"/>
    <property type="molecule type" value="Genomic_DNA"/>
</dbReference>
<dbReference type="Proteomes" id="UP000241494">
    <property type="component" value="Segment"/>
</dbReference>
<reference evidence="9 10" key="2">
    <citation type="journal article" date="2016" name="Virology">
        <title>The genomic content and context of auxiliary metabolic genes in marine cyanomyoviruses.</title>
        <authorList>
            <person name="Crummett L.T."/>
            <person name="Puxty R.J."/>
            <person name="Weihe C."/>
            <person name="Marston M.F."/>
            <person name="Martiny J.B."/>
        </authorList>
    </citation>
    <scope>NUCLEOTIDE SEQUENCE [LARGE SCALE GENOMIC DNA]</scope>
    <source>
        <strain evidence="3">0309SB33</strain>
        <strain evidence="4">0310NB17</strain>
        <strain evidence="5">0809CC03</strain>
        <strain evidence="6">0810SB17</strain>
        <strain evidence="7">0910CC29</strain>
    </source>
</reference>
<dbReference type="EMBL" id="KU686192">
    <property type="protein sequence ID" value="AOV57285.1"/>
    <property type="molecule type" value="Genomic_DNA"/>
</dbReference>
<dbReference type="EMBL" id="KU686195">
    <property type="protein sequence ID" value="AOV58035.1"/>
    <property type="molecule type" value="Genomic_DNA"/>
</dbReference>